<evidence type="ECO:0000256" key="2">
    <source>
        <dbReference type="ARBA" id="ARBA00004240"/>
    </source>
</evidence>
<evidence type="ECO:0000256" key="7">
    <source>
        <dbReference type="PROSITE-ProRule" id="PRU00259"/>
    </source>
</evidence>
<evidence type="ECO:0000256" key="3">
    <source>
        <dbReference type="ARBA" id="ARBA00004514"/>
    </source>
</evidence>
<keyword evidence="5" id="KW-0256">Endoplasmic reticulum</keyword>
<dbReference type="InterPro" id="IPR016024">
    <property type="entry name" value="ARM-type_fold"/>
</dbReference>
<dbReference type="SMART" id="SM00185">
    <property type="entry name" value="ARM"/>
    <property type="match status" value="2"/>
</dbReference>
<keyword evidence="4" id="KW-0963">Cytoplasm</keyword>
<evidence type="ECO:0000313" key="9">
    <source>
        <dbReference type="Proteomes" id="UP001176940"/>
    </source>
</evidence>
<accession>A0ABN9LME2</accession>
<dbReference type="PANTHER" id="PTHR10957">
    <property type="entry name" value="RAP1 GTPASE-GDP DISSOCIATION STIMULATOR 1"/>
    <property type="match status" value="1"/>
</dbReference>
<dbReference type="SUPFAM" id="SSF48371">
    <property type="entry name" value="ARM repeat"/>
    <property type="match status" value="1"/>
</dbReference>
<dbReference type="InterPro" id="IPR000225">
    <property type="entry name" value="Armadillo"/>
</dbReference>
<organism evidence="8 9">
    <name type="scientific">Ranitomeya imitator</name>
    <name type="common">mimic poison frog</name>
    <dbReference type="NCBI Taxonomy" id="111125"/>
    <lineage>
        <taxon>Eukaryota</taxon>
        <taxon>Metazoa</taxon>
        <taxon>Chordata</taxon>
        <taxon>Craniata</taxon>
        <taxon>Vertebrata</taxon>
        <taxon>Euteleostomi</taxon>
        <taxon>Amphibia</taxon>
        <taxon>Batrachia</taxon>
        <taxon>Anura</taxon>
        <taxon>Neobatrachia</taxon>
        <taxon>Hyloidea</taxon>
        <taxon>Dendrobatidae</taxon>
        <taxon>Dendrobatinae</taxon>
        <taxon>Ranitomeya</taxon>
    </lineage>
</organism>
<keyword evidence="9" id="KW-1185">Reference proteome</keyword>
<evidence type="ECO:0000256" key="4">
    <source>
        <dbReference type="ARBA" id="ARBA00022490"/>
    </source>
</evidence>
<keyword evidence="6" id="KW-0496">Mitochondrion</keyword>
<dbReference type="PROSITE" id="PS50176">
    <property type="entry name" value="ARM_REPEAT"/>
    <property type="match status" value="2"/>
</dbReference>
<dbReference type="Pfam" id="PF00514">
    <property type="entry name" value="Arm"/>
    <property type="match status" value="2"/>
</dbReference>
<reference evidence="8" key="1">
    <citation type="submission" date="2023-07" db="EMBL/GenBank/DDBJ databases">
        <authorList>
            <person name="Stuckert A."/>
        </authorList>
    </citation>
    <scope>NUCLEOTIDE SEQUENCE</scope>
</reference>
<feature type="repeat" description="ARM" evidence="7">
    <location>
        <begin position="139"/>
        <end position="181"/>
    </location>
</feature>
<dbReference type="EMBL" id="CAUEEQ010020014">
    <property type="protein sequence ID" value="CAJ0942435.1"/>
    <property type="molecule type" value="Genomic_DNA"/>
</dbReference>
<dbReference type="InterPro" id="IPR040144">
    <property type="entry name" value="RAP1GDS1"/>
</dbReference>
<proteinExistence type="predicted"/>
<dbReference type="InterPro" id="IPR011989">
    <property type="entry name" value="ARM-like"/>
</dbReference>
<comment type="subcellular location">
    <subcellularLocation>
        <location evidence="3">Cytoplasm</location>
        <location evidence="3">Cytosol</location>
    </subcellularLocation>
    <subcellularLocation>
        <location evidence="2">Endoplasmic reticulum</location>
    </subcellularLocation>
    <subcellularLocation>
        <location evidence="1">Mitochondrion</location>
    </subcellularLocation>
</comment>
<evidence type="ECO:0000256" key="6">
    <source>
        <dbReference type="ARBA" id="ARBA00023128"/>
    </source>
</evidence>
<gene>
    <name evidence="8" type="ORF">RIMI_LOCUS9594327</name>
</gene>
<dbReference type="Proteomes" id="UP001176940">
    <property type="component" value="Unassembled WGS sequence"/>
</dbReference>
<dbReference type="Gene3D" id="1.25.10.10">
    <property type="entry name" value="Leucine-rich Repeat Variant"/>
    <property type="match status" value="2"/>
</dbReference>
<evidence type="ECO:0000256" key="5">
    <source>
        <dbReference type="ARBA" id="ARBA00022824"/>
    </source>
</evidence>
<feature type="repeat" description="ARM" evidence="7">
    <location>
        <begin position="284"/>
        <end position="328"/>
    </location>
</feature>
<evidence type="ECO:0000313" key="8">
    <source>
        <dbReference type="EMBL" id="CAJ0942435.1"/>
    </source>
</evidence>
<comment type="caution">
    <text evidence="8">The sequence shown here is derived from an EMBL/GenBank/DDBJ whole genome shotgun (WGS) entry which is preliminary data.</text>
</comment>
<evidence type="ECO:0000256" key="1">
    <source>
        <dbReference type="ARBA" id="ARBA00004173"/>
    </source>
</evidence>
<sequence length="370" mass="40756">MLDPTAITTRNSGTDSAEDLGKFYACNQGKHRVTKRGPALSYPMFTLVTQGPRHRWSLESCLCDSSPATTLRFTYDHGQVISLVVIVDVQSSEKILQSGSLQVFASLLNSQSSCTAKIAHIIAEIAKNEQLRIPCVDAGLIPPLVQLLNCKDQEILLQTGRALGNICYDSHEGRRAVDQAGGAQIVVDHLRSICALTDPANEKLMTVFCGMLMNYSNENDLLIKLKSAKSNVDIDTPTSWRVLVTWLAVVKEFLFTMEITLRSSTTVDFRGRPDSLQAQLINMGVIPTLVKLLGVHSQNTPLTEMCLVAFGNLAELESSKEQFASTNVADELVKLFKKQTEHEKKEMIFEVLAPLAENEGPPIKTKEHLG</sequence>
<name>A0ABN9LME2_9NEOB</name>
<protein>
    <submittedName>
        <fullName evidence="8">Uncharacterized protein</fullName>
    </submittedName>
</protein>